<dbReference type="SMART" id="SM00448">
    <property type="entry name" value="REC"/>
    <property type="match status" value="1"/>
</dbReference>
<gene>
    <name evidence="3" type="primary">cheY</name>
    <name evidence="3" type="ORF">SCFA_180052</name>
</gene>
<dbReference type="PANTHER" id="PTHR44591:SF25">
    <property type="entry name" value="CHEMOTAXIS TWO-COMPONENT RESPONSE REGULATOR"/>
    <property type="match status" value="1"/>
</dbReference>
<dbReference type="SUPFAM" id="SSF52172">
    <property type="entry name" value="CheY-like"/>
    <property type="match status" value="1"/>
</dbReference>
<evidence type="ECO:0000256" key="1">
    <source>
        <dbReference type="ARBA" id="ARBA00022553"/>
    </source>
</evidence>
<evidence type="ECO:0000313" key="3">
    <source>
        <dbReference type="EMBL" id="VFU13364.1"/>
    </source>
</evidence>
<dbReference type="PROSITE" id="PS50110">
    <property type="entry name" value="RESPONSE_REGULATORY"/>
    <property type="match status" value="1"/>
</dbReference>
<dbReference type="Gene3D" id="3.40.50.2300">
    <property type="match status" value="1"/>
</dbReference>
<dbReference type="GO" id="GO:0000160">
    <property type="term" value="P:phosphorelay signal transduction system"/>
    <property type="evidence" value="ECO:0007669"/>
    <property type="project" value="InterPro"/>
</dbReference>
<dbReference type="Pfam" id="PF00072">
    <property type="entry name" value="Response_reg"/>
    <property type="match status" value="1"/>
</dbReference>
<dbReference type="InterPro" id="IPR001789">
    <property type="entry name" value="Sig_transdc_resp-reg_receiver"/>
</dbReference>
<name>A0A485LXP0_9ZZZZ</name>
<dbReference type="PANTHER" id="PTHR44591">
    <property type="entry name" value="STRESS RESPONSE REGULATOR PROTEIN 1"/>
    <property type="match status" value="1"/>
</dbReference>
<accession>A0A485LXP0</accession>
<dbReference type="EMBL" id="CAADRM010000079">
    <property type="protein sequence ID" value="VFU13364.1"/>
    <property type="molecule type" value="Genomic_DNA"/>
</dbReference>
<dbReference type="InterPro" id="IPR050595">
    <property type="entry name" value="Bact_response_regulator"/>
</dbReference>
<dbReference type="AlphaFoldDB" id="A0A485LXP0"/>
<feature type="domain" description="Response regulatory" evidence="2">
    <location>
        <begin position="3"/>
        <end position="120"/>
    </location>
</feature>
<keyword evidence="3" id="KW-0966">Cell projection</keyword>
<dbReference type="InterPro" id="IPR011006">
    <property type="entry name" value="CheY-like_superfamily"/>
</dbReference>
<keyword evidence="1" id="KW-0597">Phosphoprotein</keyword>
<keyword evidence="3" id="KW-0969">Cilium</keyword>
<organism evidence="3">
    <name type="scientific">anaerobic digester metagenome</name>
    <dbReference type="NCBI Taxonomy" id="1263854"/>
    <lineage>
        <taxon>unclassified sequences</taxon>
        <taxon>metagenomes</taxon>
        <taxon>ecological metagenomes</taxon>
    </lineage>
</organism>
<proteinExistence type="predicted"/>
<keyword evidence="3" id="KW-0282">Flagellum</keyword>
<sequence>MTKILIVDDSATVRKLLIHTLKPKHYTCIEACDGFDALEKLALNPDIKLIISDLNMPNMDGIELIANIRQNPQYKDLPIIMLTTEASQNNRKLAFDAGANLYLVKPSPAHIILFKVQSLLEADS</sequence>
<protein>
    <submittedName>
        <fullName evidence="3">Chemotaxis regulator transmitting signal to flagellar motor component</fullName>
    </submittedName>
</protein>
<reference evidence="3" key="1">
    <citation type="submission" date="2019-03" db="EMBL/GenBank/DDBJ databases">
        <authorList>
            <person name="Hao L."/>
        </authorList>
    </citation>
    <scope>NUCLEOTIDE SEQUENCE</scope>
</reference>
<evidence type="ECO:0000259" key="2">
    <source>
        <dbReference type="PROSITE" id="PS50110"/>
    </source>
</evidence>